<sequence length="475" mass="51090">MELFALALAGVAGIAGVTLWFVDASRRRGSTPHREPLAAGTPEQPPATPASAQPDTPEPEPGEATEPGTSTEPLDVEVEDTEDTTPLPEPVTTAASVAEPEPEPEPEPTPEPAAEPAVEPEPELFAESGETESEPESEPEAEAAVDIDKQDQDKPETRRAPRRTGLSLPGSQRRERRAWAEANEWEFKRTDAYLDDEWNRGAAASGAVVRDVVSGVVYGKEMHLVDLGGVTVMAVRRGAPSDVVIDLRRIEAIPADRSAESPDLVPVSEINGFRLYATETGPAERFIDERVTAALDALPEIVAAVWAEGDWVLAQTLKGSHQGDWDEMCAPLASLADAARTLPPPLNTPQAINHEDLDPTRRMPPKQHPPAQLVAVPDPEPDTPLVIRPEEPLELPSRTRSESRGVVEPRPVGVDEVAPIAEETPELDPEKLNGLRVLRDLSRGSSIFDDLTKELGTDPLSTDPLGGDEPGEGKN</sequence>
<dbReference type="AlphaFoldDB" id="A0A6B8VW73"/>
<dbReference type="CDD" id="cd21904">
    <property type="entry name" value="TtfA-like"/>
    <property type="match status" value="1"/>
</dbReference>
<feature type="region of interest" description="Disordered" evidence="1">
    <location>
        <begin position="450"/>
        <end position="475"/>
    </location>
</feature>
<dbReference type="Proteomes" id="UP000424462">
    <property type="component" value="Chromosome"/>
</dbReference>
<protein>
    <submittedName>
        <fullName evidence="2">Uncharacterized protein</fullName>
    </submittedName>
</protein>
<reference evidence="2 3" key="1">
    <citation type="submission" date="2019-11" db="EMBL/GenBank/DDBJ databases">
        <title>Complete genome sequence of Corynebacterium kalinowskii 1959, a novel Corynebacterium species isolated from soil of a small paddock in Vilsendorf, Germany.</title>
        <authorList>
            <person name="Schaffert L."/>
            <person name="Ruwe M."/>
            <person name="Milse J."/>
            <person name="Hanuschka K."/>
            <person name="Ortseifen V."/>
            <person name="Droste J."/>
            <person name="Brandt D."/>
            <person name="Schlueter L."/>
            <person name="Kutter Y."/>
            <person name="Vinke S."/>
            <person name="Viehoefer P."/>
            <person name="Jacob L."/>
            <person name="Luebke N.-C."/>
            <person name="Schulte-Berndt E."/>
            <person name="Hain C."/>
            <person name="Linder M."/>
            <person name="Schmidt P."/>
            <person name="Wollenschlaeger L."/>
            <person name="Luttermann T."/>
            <person name="Thieme E."/>
            <person name="Hassa J."/>
            <person name="Haak M."/>
            <person name="Wittchen M."/>
            <person name="Mentz A."/>
            <person name="Persicke M."/>
            <person name="Busche T."/>
            <person name="Ruckert C."/>
        </authorList>
    </citation>
    <scope>NUCLEOTIDE SEQUENCE [LARGE SCALE GENOMIC DNA]</scope>
    <source>
        <strain evidence="2 3">2039</strain>
    </source>
</reference>
<evidence type="ECO:0000313" key="3">
    <source>
        <dbReference type="Proteomes" id="UP000424462"/>
    </source>
</evidence>
<keyword evidence="3" id="KW-1185">Reference proteome</keyword>
<feature type="region of interest" description="Disordered" evidence="1">
    <location>
        <begin position="340"/>
        <end position="387"/>
    </location>
</feature>
<evidence type="ECO:0000313" key="2">
    <source>
        <dbReference type="EMBL" id="QGU08393.1"/>
    </source>
</evidence>
<feature type="compositionally biased region" description="Acidic residues" evidence="1">
    <location>
        <begin position="118"/>
        <end position="145"/>
    </location>
</feature>
<evidence type="ECO:0000256" key="1">
    <source>
        <dbReference type="SAM" id="MobiDB-lite"/>
    </source>
</evidence>
<accession>A0A6B8VW73</accession>
<feature type="compositionally biased region" description="Acidic residues" evidence="1">
    <location>
        <begin position="74"/>
        <end position="83"/>
    </location>
</feature>
<dbReference type="InterPro" id="IPR049726">
    <property type="entry name" value="TtfA-like_core"/>
</dbReference>
<name>A0A6B8VW73_9CORY</name>
<dbReference type="EMBL" id="CP046455">
    <property type="protein sequence ID" value="QGU08393.1"/>
    <property type="molecule type" value="Genomic_DNA"/>
</dbReference>
<organism evidence="2 3">
    <name type="scientific">Corynebacterium occultum</name>
    <dbReference type="NCBI Taxonomy" id="2675219"/>
    <lineage>
        <taxon>Bacteria</taxon>
        <taxon>Bacillati</taxon>
        <taxon>Actinomycetota</taxon>
        <taxon>Actinomycetes</taxon>
        <taxon>Mycobacteriales</taxon>
        <taxon>Corynebacteriaceae</taxon>
        <taxon>Corynebacterium</taxon>
    </lineage>
</organism>
<feature type="compositionally biased region" description="Low complexity" evidence="1">
    <location>
        <begin position="64"/>
        <end position="73"/>
    </location>
</feature>
<gene>
    <name evidence="2" type="ORF">COCCU_12465</name>
</gene>
<feature type="region of interest" description="Disordered" evidence="1">
    <location>
        <begin position="27"/>
        <end position="176"/>
    </location>
</feature>
<proteinExistence type="predicted"/>
<dbReference type="RefSeq" id="WP_197088361.1">
    <property type="nucleotide sequence ID" value="NZ_CP046455.1"/>
</dbReference>
<dbReference type="KEGG" id="cok:COCCU_12465"/>
<feature type="compositionally biased region" description="Basic and acidic residues" evidence="1">
    <location>
        <begin position="146"/>
        <end position="159"/>
    </location>
</feature>